<evidence type="ECO:0000256" key="1">
    <source>
        <dbReference type="SAM" id="MobiDB-lite"/>
    </source>
</evidence>
<evidence type="ECO:0000313" key="2">
    <source>
        <dbReference type="EMBL" id="AZZ57197.1"/>
    </source>
</evidence>
<reference evidence="2 3" key="1">
    <citation type="submission" date="2018-03" db="EMBL/GenBank/DDBJ databases">
        <title>Bacteriophage NCPPB3778 and a type I-E CRISPR drive the evolution of the US Biological Select Agent, Rathayibacter toxicus.</title>
        <authorList>
            <person name="Davis E.W.II."/>
            <person name="Tabima J.F."/>
            <person name="Weisberg A.J."/>
            <person name="Dantas Lopes L."/>
            <person name="Wiseman M.S."/>
            <person name="Wiseman M.S."/>
            <person name="Pupko T."/>
            <person name="Belcher M.S."/>
            <person name="Sechler A.J."/>
            <person name="Tancos M.A."/>
            <person name="Schroeder B.K."/>
            <person name="Murray T.D."/>
            <person name="Luster D.G."/>
            <person name="Schneider W.L."/>
            <person name="Rogers E."/>
            <person name="Andreote F.D."/>
            <person name="Grunwald N.J."/>
            <person name="Putnam M.L."/>
            <person name="Chang J.H."/>
        </authorList>
    </citation>
    <scope>NUCLEOTIDE SEQUENCE [LARGE SCALE GENOMIC DNA]</scope>
    <source>
        <strain evidence="2 3">NCCPB 2253</strain>
    </source>
</reference>
<gene>
    <name evidence="2" type="ORF">C7V51_15955</name>
</gene>
<dbReference type="AlphaFoldDB" id="A0AAD1AF28"/>
<dbReference type="SUPFAM" id="SSF159888">
    <property type="entry name" value="YdhG-like"/>
    <property type="match status" value="1"/>
</dbReference>
<dbReference type="EMBL" id="CP028130">
    <property type="protein sequence ID" value="AZZ57197.1"/>
    <property type="molecule type" value="Genomic_DNA"/>
</dbReference>
<dbReference type="RefSeq" id="WP_104266445.1">
    <property type="nucleotide sequence ID" value="NZ_CP028130.1"/>
</dbReference>
<dbReference type="KEGG" id="ria:C7V51_15955"/>
<name>A0AAD1AF28_9MICO</name>
<sequence length="150" mass="16233">MVTDSGFSKDERAAIKERSAELRAEAKRQKSADKADADRKDAEAAIAAMTDVERPIAQMLHDVVAEYAADLLPKTWYGFPAYARTDGKAIVFFQPGAKFGTRYSTLGFQDGAQLDDGAIWPTAYALTSADDTTRATVAELVRRAAGIPEA</sequence>
<proteinExistence type="predicted"/>
<evidence type="ECO:0000313" key="3">
    <source>
        <dbReference type="Proteomes" id="UP000283946"/>
    </source>
</evidence>
<dbReference type="Proteomes" id="UP000283946">
    <property type="component" value="Chromosome"/>
</dbReference>
<organism evidence="2 3">
    <name type="scientific">Rathayibacter iranicus</name>
    <dbReference type="NCBI Taxonomy" id="59737"/>
    <lineage>
        <taxon>Bacteria</taxon>
        <taxon>Bacillati</taxon>
        <taxon>Actinomycetota</taxon>
        <taxon>Actinomycetes</taxon>
        <taxon>Micrococcales</taxon>
        <taxon>Microbacteriaceae</taxon>
        <taxon>Rathayibacter</taxon>
    </lineage>
</organism>
<feature type="compositionally biased region" description="Basic and acidic residues" evidence="1">
    <location>
        <begin position="7"/>
        <end position="39"/>
    </location>
</feature>
<feature type="region of interest" description="Disordered" evidence="1">
    <location>
        <begin position="1"/>
        <end position="39"/>
    </location>
</feature>
<evidence type="ECO:0008006" key="4">
    <source>
        <dbReference type="Google" id="ProtNLM"/>
    </source>
</evidence>
<protein>
    <recommendedName>
        <fullName evidence="4">YdhG-like domain-containing protein</fullName>
    </recommendedName>
</protein>
<accession>A0AAD1AF28</accession>